<protein>
    <submittedName>
        <fullName evidence="1">Uncharacterized protein</fullName>
    </submittedName>
</protein>
<keyword evidence="2" id="KW-1185">Reference proteome</keyword>
<reference evidence="1 2" key="1">
    <citation type="journal article" date="2020" name="ISME J.">
        <title>Uncovering the hidden diversity of litter-decomposition mechanisms in mushroom-forming fungi.</title>
        <authorList>
            <person name="Floudas D."/>
            <person name="Bentzer J."/>
            <person name="Ahren D."/>
            <person name="Johansson T."/>
            <person name="Persson P."/>
            <person name="Tunlid A."/>
        </authorList>
    </citation>
    <scope>NUCLEOTIDE SEQUENCE [LARGE SCALE GENOMIC DNA]</scope>
    <source>
        <strain evidence="1 2">CBS 406.79</strain>
    </source>
</reference>
<proteinExistence type="predicted"/>
<sequence>MRIVIYLRYRRWLTSGRYVENRGKDVLEDLPPRPRLTPQASFSDNNFHLFPPTIPNQHDKFGWLSAIDIDMELMRIVGDGRRMEIEWSCGAGCKGRVKNKEEGDDESLESPLFLRRPSDVNNARTFSQECTVPTAIDLGHLRQPRRIVFSRPPPSKNKKTSEIRAVFEGTELLCGWERFSAGHVIEQKAMSHLPTLYILRISHDHPRIQGQRTMFYSVGNSRRTAVPAIRIESLSHRLDGAHSEN</sequence>
<gene>
    <name evidence="1" type="ORF">D9757_001097</name>
</gene>
<dbReference type="Proteomes" id="UP000518752">
    <property type="component" value="Unassembled WGS sequence"/>
</dbReference>
<dbReference type="EMBL" id="JAACJN010000003">
    <property type="protein sequence ID" value="KAF5393118.1"/>
    <property type="molecule type" value="Genomic_DNA"/>
</dbReference>
<comment type="caution">
    <text evidence="1">The sequence shown here is derived from an EMBL/GenBank/DDBJ whole genome shotgun (WGS) entry which is preliminary data.</text>
</comment>
<organism evidence="1 2">
    <name type="scientific">Collybiopsis confluens</name>
    <dbReference type="NCBI Taxonomy" id="2823264"/>
    <lineage>
        <taxon>Eukaryota</taxon>
        <taxon>Fungi</taxon>
        <taxon>Dikarya</taxon>
        <taxon>Basidiomycota</taxon>
        <taxon>Agaricomycotina</taxon>
        <taxon>Agaricomycetes</taxon>
        <taxon>Agaricomycetidae</taxon>
        <taxon>Agaricales</taxon>
        <taxon>Marasmiineae</taxon>
        <taxon>Omphalotaceae</taxon>
        <taxon>Collybiopsis</taxon>
    </lineage>
</organism>
<accession>A0A8H5I145</accession>
<name>A0A8H5I145_9AGAR</name>
<evidence type="ECO:0000313" key="1">
    <source>
        <dbReference type="EMBL" id="KAF5393118.1"/>
    </source>
</evidence>
<evidence type="ECO:0000313" key="2">
    <source>
        <dbReference type="Proteomes" id="UP000518752"/>
    </source>
</evidence>
<dbReference type="AlphaFoldDB" id="A0A8H5I145"/>